<comment type="similarity">
    <text evidence="8">Belongs to the CFAP43 family.</text>
</comment>
<dbReference type="GO" id="GO:0060271">
    <property type="term" value="P:cilium assembly"/>
    <property type="evidence" value="ECO:0000318"/>
    <property type="project" value="GO_Central"/>
</dbReference>
<keyword evidence="2" id="KW-0963">Cytoplasm</keyword>
<dbReference type="Gene3D" id="2.130.10.10">
    <property type="entry name" value="YVTN repeat-like/Quinoprotein amine dehydrogenase"/>
    <property type="match status" value="2"/>
</dbReference>
<dbReference type="InterPro" id="IPR036322">
    <property type="entry name" value="WD40_repeat_dom_sf"/>
</dbReference>
<evidence type="ECO:0000256" key="7">
    <source>
        <dbReference type="ARBA" id="ARBA00023273"/>
    </source>
</evidence>
<keyword evidence="6" id="KW-0206">Cytoskeleton</keyword>
<feature type="region of interest" description="Disordered" evidence="11">
    <location>
        <begin position="930"/>
        <end position="1032"/>
    </location>
</feature>
<dbReference type="STRING" id="105231.A0A1Y1HZ22"/>
<dbReference type="Pfam" id="PF25828">
    <property type="entry name" value="CC_Cfap43"/>
    <property type="match status" value="1"/>
</dbReference>
<dbReference type="SUPFAM" id="SSF50978">
    <property type="entry name" value="WD40 repeat-like"/>
    <property type="match status" value="1"/>
</dbReference>
<evidence type="ECO:0000256" key="3">
    <source>
        <dbReference type="ARBA" id="ARBA00022574"/>
    </source>
</evidence>
<evidence type="ECO:0000256" key="5">
    <source>
        <dbReference type="ARBA" id="ARBA00023054"/>
    </source>
</evidence>
<feature type="region of interest" description="Disordered" evidence="11">
    <location>
        <begin position="1361"/>
        <end position="1423"/>
    </location>
</feature>
<proteinExistence type="inferred from homology"/>
<feature type="compositionally biased region" description="Basic and acidic residues" evidence="11">
    <location>
        <begin position="993"/>
        <end position="1002"/>
    </location>
</feature>
<evidence type="ECO:0000256" key="9">
    <source>
        <dbReference type="ARBA" id="ARBA00023662"/>
    </source>
</evidence>
<keyword evidence="13" id="KW-1185">Reference proteome</keyword>
<feature type="coiled-coil region" evidence="10">
    <location>
        <begin position="1691"/>
        <end position="1718"/>
    </location>
</feature>
<evidence type="ECO:0000256" key="6">
    <source>
        <dbReference type="ARBA" id="ARBA00023212"/>
    </source>
</evidence>
<dbReference type="PANTHER" id="PTHR14885">
    <property type="entry name" value="CILIA- AND FLAGELLA-ASSOCIATED PROTEIN 43-RELATED"/>
    <property type="match status" value="1"/>
</dbReference>
<evidence type="ECO:0000256" key="10">
    <source>
        <dbReference type="SAM" id="Coils"/>
    </source>
</evidence>
<dbReference type="SMART" id="SM00320">
    <property type="entry name" value="WD40"/>
    <property type="match status" value="5"/>
</dbReference>
<dbReference type="InterPro" id="IPR001680">
    <property type="entry name" value="WD40_rpt"/>
</dbReference>
<dbReference type="GO" id="GO:0005930">
    <property type="term" value="C:axoneme"/>
    <property type="evidence" value="ECO:0000318"/>
    <property type="project" value="GO_Central"/>
</dbReference>
<feature type="compositionally biased region" description="Low complexity" evidence="11">
    <location>
        <begin position="402"/>
        <end position="412"/>
    </location>
</feature>
<evidence type="ECO:0000256" key="8">
    <source>
        <dbReference type="ARBA" id="ARBA00023605"/>
    </source>
</evidence>
<evidence type="ECO:0000256" key="11">
    <source>
        <dbReference type="SAM" id="MobiDB-lite"/>
    </source>
</evidence>
<feature type="compositionally biased region" description="Polar residues" evidence="11">
    <location>
        <begin position="1023"/>
        <end position="1032"/>
    </location>
</feature>
<feature type="compositionally biased region" description="Basic and acidic residues" evidence="11">
    <location>
        <begin position="955"/>
        <end position="967"/>
    </location>
</feature>
<feature type="region of interest" description="Disordered" evidence="11">
    <location>
        <begin position="1144"/>
        <end position="1163"/>
    </location>
</feature>
<dbReference type="InterPro" id="IPR015943">
    <property type="entry name" value="WD40/YVTN_repeat-like_dom_sf"/>
</dbReference>
<dbReference type="EMBL" id="DF237117">
    <property type="protein sequence ID" value="GAQ83920.1"/>
    <property type="molecule type" value="Genomic_DNA"/>
</dbReference>
<keyword evidence="5 10" id="KW-0175">Coiled coil</keyword>
<evidence type="ECO:0000256" key="4">
    <source>
        <dbReference type="ARBA" id="ARBA00022737"/>
    </source>
</evidence>
<feature type="compositionally biased region" description="Polar residues" evidence="11">
    <location>
        <begin position="379"/>
        <end position="392"/>
    </location>
</feature>
<dbReference type="PANTHER" id="PTHR14885:SF1">
    <property type="entry name" value="CILIA- AND FLAGELLA-ASSOCIATED PROTEIN 43"/>
    <property type="match status" value="1"/>
</dbReference>
<keyword evidence="7" id="KW-0966">Cell projection</keyword>
<evidence type="ECO:0000313" key="12">
    <source>
        <dbReference type="EMBL" id="GAQ83920.1"/>
    </source>
</evidence>
<feature type="coiled-coil region" evidence="10">
    <location>
        <begin position="1198"/>
        <end position="1236"/>
    </location>
</feature>
<feature type="region of interest" description="Disordered" evidence="11">
    <location>
        <begin position="379"/>
        <end position="417"/>
    </location>
</feature>
<dbReference type="OrthoDB" id="1918387at2759"/>
<keyword evidence="3" id="KW-0853">WD repeat</keyword>
<evidence type="ECO:0000256" key="2">
    <source>
        <dbReference type="ARBA" id="ARBA00022490"/>
    </source>
</evidence>
<comment type="subcellular location">
    <subcellularLocation>
        <location evidence="1">Cytoplasm</location>
        <location evidence="1">Cytoskeleton</location>
        <location evidence="1">Cilium axoneme</location>
    </subcellularLocation>
</comment>
<organism evidence="12 13">
    <name type="scientific">Klebsormidium nitens</name>
    <name type="common">Green alga</name>
    <name type="synonym">Ulothrix nitens</name>
    <dbReference type="NCBI Taxonomy" id="105231"/>
    <lineage>
        <taxon>Eukaryota</taxon>
        <taxon>Viridiplantae</taxon>
        <taxon>Streptophyta</taxon>
        <taxon>Klebsormidiophyceae</taxon>
        <taxon>Klebsormidiales</taxon>
        <taxon>Klebsormidiaceae</taxon>
        <taxon>Klebsormidium</taxon>
    </lineage>
</organism>
<gene>
    <name evidence="12" type="ORF">KFL_001680150</name>
</gene>
<name>A0A1Y1HZ22_KLENI</name>
<feature type="compositionally biased region" description="Basic and acidic residues" evidence="11">
    <location>
        <begin position="1009"/>
        <end position="1022"/>
    </location>
</feature>
<sequence>MISPQSAFHLTPVPFPSFLPTPFDFPDIAELEIVRLAFFADGARLLAASGVPDFELTVHDVSTAAQQARTKLGAPLDDVSFNPRNDMQFCSRSGGVLTLWTLERSYETHYLTSKALPTDRFHVTSHAWAQNGALLAGCSTGELLLIDSETGRVRGPQFLEQLDRKNADAQNAIAMKDPAVSGAGVGDSQTGIRKLGPSATEKGNKIPLGPVLPGVNTLPGKLGGVGAKSIKPGGRTVKTAGAAAKGIPEVLPGDNEPVVHSPSGEPLTLLAVNETHVIYGGSRRGLEVKELRAFAGPLQPASMELSPVKSFKRQSGLVVQVSGRQSPDTVKGLTKGFEPLVDEERFIDLDGLAPVSLIQNPSQAQQMLVVTSDGTVHTCDVSSPDSKSQSADVSRFQRTDSRSSNLSLQSSSIDENAVPRKKEIAGATVHPQSSFHFGGLSGLAVLTPLKLLVTAGGKDKALSFWGMERGNFVARKGLTAKVTCLQACESKNLLAWGSDCGVVRILHVDATTEFVTTFRQRLHVAPVHRLRFSASGAFLASQSADGRIVFSYSGHGWDLNPIGYFNLTEDVLDFRWSPRESTEGTLFLSLVTGEIVRLEVPETASPSGERLFGNADLKRASFNVDEPVLSFEIVPANKTAGVNEALLVGMTADKSIRHYTLPDGTGDWTGPGGRPRAPVFERSAHAKPGGALGLSADGKVTVTGAADGALQLRPTLRDIPSQDAGELQLHDAYSGGIRHVAVSSGRVFTAGADGVVFVCDAVDAGIVRTDGRKERRSTRNRNPPNPGELADVNAPDSPTEPDFAAAGTEPELPLTPKMVEVKKVANEPVEESECDYSEGDAVRRKVDELRRRFRECEERNENAPEEEQLPRSDFVVDMDLQAALSADGAARVGKVRAQIAAAIARAQLLAARLKAEFWDVMETHTDVLCPLSSGSDVENFPLRKTGPEEESATEAAEKRRAELEQARADSGTPETDGRETPMEAASTGVLAETGKDSARGAPEEGPDPGAKKESPADGKTERTTSGGADSATQSLLYGPFELTSVKTKKVQIQLLKLVVREKKASFNAQFVAARARKQAAMDKVAEVNARLKEIQKDLGLTEPLTSYAVQDRERNDSLLTVRDSEIKVERYVSPEELRRIEEERKAEEERLRSKKGDDPQERALRDMMGGKLQSKADEEAQEELQRPDWMSGERAKMSEDQIKQIKEFEAKEKAFKEEKEKKRKGLELEYKRLLEEAVKPVAAFDDELTALRKHRSHVLSECLEVELQIARLGASIIAEEETDQRQQINLTAEVESLRATSRDTAAAAAHFRQEAEEKKDEYEMVLAEDKAMEKGFKRDFADCGDAADALFRLFKRRAKKGSATGEPPAAASPTSENSNKIMRKSQRSLSSMHSFKMASPPESGIRNAPDAPGNDGHLDYSDKPETISDLQWERFLSARERKIAQEEEARARGAQLAEMQRHVARLAEEDDVAKKRLEDAAAALASFKEKREERRKDLDVPFHIKQGLVEVDLDPFTGGLHDASLLHRSAVEEVNAEVRKHGQQKIDILTAIKDFKKGIYEAQWQVAKLGMDEEDLTEQIKQFQLLRVTKQLQTVIKNGEDISSANEVAALENRLAHDQKLHEKKLQERAALLRKLEKQSADITAQTAEVKKRLATLQEQAEAHARIREIQVSSQAARRNATERMKSLVTQRQLQDIARAQMEEITALQNELEVLRKRTFPKFDTAPRARFVGPDERLV</sequence>
<accession>A0A1Y1HZ22</accession>
<dbReference type="Proteomes" id="UP000054558">
    <property type="component" value="Unassembled WGS sequence"/>
</dbReference>
<keyword evidence="4" id="KW-0677">Repeat</keyword>
<feature type="coiled-coil region" evidence="10">
    <location>
        <begin position="839"/>
        <end position="866"/>
    </location>
</feature>
<evidence type="ECO:0000256" key="1">
    <source>
        <dbReference type="ARBA" id="ARBA00004430"/>
    </source>
</evidence>
<evidence type="ECO:0000313" key="13">
    <source>
        <dbReference type="Proteomes" id="UP000054558"/>
    </source>
</evidence>
<reference evidence="12 13" key="1">
    <citation type="journal article" date="2014" name="Nat. Commun.">
        <title>Klebsormidium flaccidum genome reveals primary factors for plant terrestrial adaptation.</title>
        <authorList>
            <person name="Hori K."/>
            <person name="Maruyama F."/>
            <person name="Fujisawa T."/>
            <person name="Togashi T."/>
            <person name="Yamamoto N."/>
            <person name="Seo M."/>
            <person name="Sato S."/>
            <person name="Yamada T."/>
            <person name="Mori H."/>
            <person name="Tajima N."/>
            <person name="Moriyama T."/>
            <person name="Ikeuchi M."/>
            <person name="Watanabe M."/>
            <person name="Wada H."/>
            <person name="Kobayashi K."/>
            <person name="Saito M."/>
            <person name="Masuda T."/>
            <person name="Sasaki-Sekimoto Y."/>
            <person name="Mashiguchi K."/>
            <person name="Awai K."/>
            <person name="Shimojima M."/>
            <person name="Masuda S."/>
            <person name="Iwai M."/>
            <person name="Nobusawa T."/>
            <person name="Narise T."/>
            <person name="Kondo S."/>
            <person name="Saito H."/>
            <person name="Sato R."/>
            <person name="Murakawa M."/>
            <person name="Ihara Y."/>
            <person name="Oshima-Yamada Y."/>
            <person name="Ohtaka K."/>
            <person name="Satoh M."/>
            <person name="Sonobe K."/>
            <person name="Ishii M."/>
            <person name="Ohtani R."/>
            <person name="Kanamori-Sato M."/>
            <person name="Honoki R."/>
            <person name="Miyazaki D."/>
            <person name="Mochizuki H."/>
            <person name="Umetsu J."/>
            <person name="Higashi K."/>
            <person name="Shibata D."/>
            <person name="Kamiya Y."/>
            <person name="Sato N."/>
            <person name="Nakamura Y."/>
            <person name="Tabata S."/>
            <person name="Ida S."/>
            <person name="Kurokawa K."/>
            <person name="Ohta H."/>
        </authorList>
    </citation>
    <scope>NUCLEOTIDE SEQUENCE [LARGE SCALE GENOMIC DNA]</scope>
    <source>
        <strain evidence="12 13">NIES-2285</strain>
    </source>
</reference>
<dbReference type="SUPFAM" id="SSF50969">
    <property type="entry name" value="YVTN repeat-like/Quinoprotein amine dehydrogenase"/>
    <property type="match status" value="1"/>
</dbReference>
<dbReference type="OMA" id="SCEPRKE"/>
<protein>
    <recommendedName>
        <fullName evidence="9">Cilia- and flagella-associated protein 43</fullName>
    </recommendedName>
</protein>
<feature type="region of interest" description="Disordered" evidence="11">
    <location>
        <begin position="178"/>
        <end position="211"/>
    </location>
</feature>
<dbReference type="InterPro" id="IPR011044">
    <property type="entry name" value="Quino_amine_DH_bsu"/>
</dbReference>
<feature type="region of interest" description="Disordered" evidence="11">
    <location>
        <begin position="770"/>
        <end position="809"/>
    </location>
</feature>